<dbReference type="EMBL" id="UOFL01000212">
    <property type="protein sequence ID" value="VAW81172.1"/>
    <property type="molecule type" value="Genomic_DNA"/>
</dbReference>
<dbReference type="AlphaFoldDB" id="A0A3B0Z141"/>
<dbReference type="InterPro" id="IPR029787">
    <property type="entry name" value="Nucleotide_cyclase"/>
</dbReference>
<gene>
    <name evidence="3" type="ORF">MNBD_GAMMA12-3467</name>
</gene>
<dbReference type="InterPro" id="IPR001633">
    <property type="entry name" value="EAL_dom"/>
</dbReference>
<sequence length="458" mass="51259">MTSPQNNQDTSIVVLDSKMMQCRLADDIIRSQQSGLPFAVLLLVIKQGNHKFLNEGADSVASSGANTAVNLAINPAQEASQLLLDGINRRLITDSAGSYFVASLGTKIVIVLPDLQDININSTVHSIIKKLHEPFNIEQQLQYISVNIGISFYPDDANDADTLFKNAEQMVTSAINKGSNSYHYFSQSGQDLAQSKERMNKDLHRALEEEQFEIYYQPIVNMRSGTISKAEALLRWHHPLKGLLNPMEFLPVAEETGLIHDIGDWVFNDAVLQANTWKNNYNSELQIAINMSPLQFKLEHQLFETEWFNALLRVASKGLNIIIEVTESLLQEVTQNVIDKIRWLRKTGFEIAIDDFGAGYSSVASINKIKFDYIKIDRQLVSALDNKPEEIAVCEAIIAMAHKLKLKVIAEGVETESQEKILIDAGCDFAQGYFFSTPVPVAEFEQLLKHGCQQTDIL</sequence>
<dbReference type="InterPro" id="IPR000160">
    <property type="entry name" value="GGDEF_dom"/>
</dbReference>
<dbReference type="GO" id="GO:0071111">
    <property type="term" value="F:cyclic-guanylate-specific phosphodiesterase activity"/>
    <property type="evidence" value="ECO:0007669"/>
    <property type="project" value="InterPro"/>
</dbReference>
<dbReference type="InterPro" id="IPR035919">
    <property type="entry name" value="EAL_sf"/>
</dbReference>
<name>A0A3B0Z141_9ZZZZ</name>
<dbReference type="Pfam" id="PF00563">
    <property type="entry name" value="EAL"/>
    <property type="match status" value="1"/>
</dbReference>
<organism evidence="3">
    <name type="scientific">hydrothermal vent metagenome</name>
    <dbReference type="NCBI Taxonomy" id="652676"/>
    <lineage>
        <taxon>unclassified sequences</taxon>
        <taxon>metagenomes</taxon>
        <taxon>ecological metagenomes</taxon>
    </lineage>
</organism>
<dbReference type="CDD" id="cd01948">
    <property type="entry name" value="EAL"/>
    <property type="match status" value="1"/>
</dbReference>
<evidence type="ECO:0000259" key="2">
    <source>
        <dbReference type="PROSITE" id="PS50887"/>
    </source>
</evidence>
<dbReference type="Gene3D" id="3.20.20.450">
    <property type="entry name" value="EAL domain"/>
    <property type="match status" value="1"/>
</dbReference>
<proteinExistence type="predicted"/>
<dbReference type="SUPFAM" id="SSF141868">
    <property type="entry name" value="EAL domain-like"/>
    <property type="match status" value="1"/>
</dbReference>
<dbReference type="InterPro" id="IPR050706">
    <property type="entry name" value="Cyclic-di-GMP_PDE-like"/>
</dbReference>
<dbReference type="SUPFAM" id="SSF55073">
    <property type="entry name" value="Nucleotide cyclase"/>
    <property type="match status" value="1"/>
</dbReference>
<dbReference type="PANTHER" id="PTHR33121">
    <property type="entry name" value="CYCLIC DI-GMP PHOSPHODIESTERASE PDEF"/>
    <property type="match status" value="1"/>
</dbReference>
<evidence type="ECO:0000259" key="1">
    <source>
        <dbReference type="PROSITE" id="PS50883"/>
    </source>
</evidence>
<reference evidence="3" key="1">
    <citation type="submission" date="2018-06" db="EMBL/GenBank/DDBJ databases">
        <authorList>
            <person name="Zhirakovskaya E."/>
        </authorList>
    </citation>
    <scope>NUCLEOTIDE SEQUENCE</scope>
</reference>
<dbReference type="SMART" id="SM00052">
    <property type="entry name" value="EAL"/>
    <property type="match status" value="1"/>
</dbReference>
<evidence type="ECO:0000313" key="3">
    <source>
        <dbReference type="EMBL" id="VAW81172.1"/>
    </source>
</evidence>
<feature type="domain" description="GGDEF" evidence="2">
    <location>
        <begin position="38"/>
        <end position="187"/>
    </location>
</feature>
<dbReference type="PROSITE" id="PS50887">
    <property type="entry name" value="GGDEF"/>
    <property type="match status" value="1"/>
</dbReference>
<accession>A0A3B0Z141</accession>
<feature type="domain" description="EAL" evidence="1">
    <location>
        <begin position="196"/>
        <end position="452"/>
    </location>
</feature>
<dbReference type="Pfam" id="PF00990">
    <property type="entry name" value="GGDEF"/>
    <property type="match status" value="1"/>
</dbReference>
<dbReference type="PANTHER" id="PTHR33121:SF70">
    <property type="entry name" value="SIGNALING PROTEIN YKOW"/>
    <property type="match status" value="1"/>
</dbReference>
<dbReference type="Gene3D" id="3.30.70.270">
    <property type="match status" value="1"/>
</dbReference>
<dbReference type="InterPro" id="IPR043128">
    <property type="entry name" value="Rev_trsase/Diguanyl_cyclase"/>
</dbReference>
<dbReference type="PROSITE" id="PS50883">
    <property type="entry name" value="EAL"/>
    <property type="match status" value="1"/>
</dbReference>
<protein>
    <submittedName>
        <fullName evidence="3">Diguanylate cyclase/phosphodiesterase (GGDEF &amp; EAL domains) with PAS/PAC sensor(S)</fullName>
    </submittedName>
</protein>